<proteinExistence type="predicted"/>
<dbReference type="KEGG" id="bdi:100823970"/>
<gene>
    <name evidence="3" type="primary">LOC100823970</name>
    <name evidence="2" type="ORF">BRADI_2g61528v3</name>
</gene>
<evidence type="ECO:0000256" key="1">
    <source>
        <dbReference type="SAM" id="MobiDB-lite"/>
    </source>
</evidence>
<keyword evidence="4" id="KW-1185">Reference proteome</keyword>
<accession>A0A0Q3JH25</accession>
<dbReference type="AlphaFoldDB" id="A0A0Q3JH25"/>
<dbReference type="EMBL" id="CM000881">
    <property type="protein sequence ID" value="KQK11668.1"/>
    <property type="molecule type" value="Genomic_DNA"/>
</dbReference>
<evidence type="ECO:0000313" key="4">
    <source>
        <dbReference type="Proteomes" id="UP000008810"/>
    </source>
</evidence>
<evidence type="ECO:0000313" key="3">
    <source>
        <dbReference type="EnsemblPlants" id="KQK11668"/>
    </source>
</evidence>
<reference evidence="2 3" key="1">
    <citation type="journal article" date="2010" name="Nature">
        <title>Genome sequencing and analysis of the model grass Brachypodium distachyon.</title>
        <authorList>
            <consortium name="International Brachypodium Initiative"/>
        </authorList>
    </citation>
    <scope>NUCLEOTIDE SEQUENCE [LARGE SCALE GENOMIC DNA]</scope>
    <source>
        <strain evidence="2 3">Bd21</strain>
    </source>
</reference>
<evidence type="ECO:0000313" key="2">
    <source>
        <dbReference type="EMBL" id="KQK11668.1"/>
    </source>
</evidence>
<reference evidence="2" key="2">
    <citation type="submission" date="2017-06" db="EMBL/GenBank/DDBJ databases">
        <title>WGS assembly of Brachypodium distachyon.</title>
        <authorList>
            <consortium name="The International Brachypodium Initiative"/>
            <person name="Lucas S."/>
            <person name="Harmon-Smith M."/>
            <person name="Lail K."/>
            <person name="Tice H."/>
            <person name="Grimwood J."/>
            <person name="Bruce D."/>
            <person name="Barry K."/>
            <person name="Shu S."/>
            <person name="Lindquist E."/>
            <person name="Wang M."/>
            <person name="Pitluck S."/>
            <person name="Vogel J.P."/>
            <person name="Garvin D.F."/>
            <person name="Mockler T.C."/>
            <person name="Schmutz J."/>
            <person name="Rokhsar D."/>
            <person name="Bevan M.W."/>
        </authorList>
    </citation>
    <scope>NUCLEOTIDE SEQUENCE</scope>
    <source>
        <strain evidence="2">Bd21</strain>
    </source>
</reference>
<protein>
    <submittedName>
        <fullName evidence="2 3">Uncharacterized protein</fullName>
    </submittedName>
</protein>
<dbReference type="Gramene" id="KQK11668">
    <property type="protein sequence ID" value="KQK11668"/>
    <property type="gene ID" value="BRADI_2g61528v3"/>
</dbReference>
<feature type="compositionally biased region" description="Polar residues" evidence="1">
    <location>
        <begin position="71"/>
        <end position="82"/>
    </location>
</feature>
<name>A0A0Q3JH25_BRADI</name>
<sequence length="140" mass="14770">MALRFAASKISSGGRALERLPIRIIGDNGGGSSVIRRFSSSQSPSNPVASNVCTQCGAPKSMPNNAAEPTIASSPHLGQSPSVPWWSGHNPRFVLGVLQTIGLAVGGGATIYLEAKYTYKGPIFGNQQPQEEPKKTNDYN</sequence>
<dbReference type="EnsemblPlants" id="KQK11668">
    <property type="protein sequence ID" value="KQK11668"/>
    <property type="gene ID" value="BRADI_2g61528v3"/>
</dbReference>
<organism evidence="2">
    <name type="scientific">Brachypodium distachyon</name>
    <name type="common">Purple false brome</name>
    <name type="synonym">Trachynia distachya</name>
    <dbReference type="NCBI Taxonomy" id="15368"/>
    <lineage>
        <taxon>Eukaryota</taxon>
        <taxon>Viridiplantae</taxon>
        <taxon>Streptophyta</taxon>
        <taxon>Embryophyta</taxon>
        <taxon>Tracheophyta</taxon>
        <taxon>Spermatophyta</taxon>
        <taxon>Magnoliopsida</taxon>
        <taxon>Liliopsida</taxon>
        <taxon>Poales</taxon>
        <taxon>Poaceae</taxon>
        <taxon>BOP clade</taxon>
        <taxon>Pooideae</taxon>
        <taxon>Stipodae</taxon>
        <taxon>Brachypodieae</taxon>
        <taxon>Brachypodium</taxon>
    </lineage>
</organism>
<dbReference type="GeneID" id="100823970"/>
<feature type="region of interest" description="Disordered" evidence="1">
    <location>
        <begin position="60"/>
        <end position="82"/>
    </location>
</feature>
<dbReference type="Proteomes" id="UP000008810">
    <property type="component" value="Chromosome 2"/>
</dbReference>
<dbReference type="RefSeq" id="XP_003565125.2">
    <property type="nucleotide sequence ID" value="XM_003565077.4"/>
</dbReference>
<reference evidence="3" key="3">
    <citation type="submission" date="2018-08" db="UniProtKB">
        <authorList>
            <consortium name="EnsemblPlants"/>
        </authorList>
    </citation>
    <scope>IDENTIFICATION</scope>
    <source>
        <strain evidence="3">cv. Bd21</strain>
    </source>
</reference>